<dbReference type="EMBL" id="VDMA02000014">
    <property type="protein sequence ID" value="KAB8182307.1"/>
    <property type="molecule type" value="Genomic_DNA"/>
</dbReference>
<feature type="region of interest" description="Disordered" evidence="1">
    <location>
        <begin position="1"/>
        <end position="52"/>
    </location>
</feature>
<evidence type="ECO:0000256" key="2">
    <source>
        <dbReference type="SAM" id="Phobius"/>
    </source>
</evidence>
<feature type="transmembrane region" description="Helical" evidence="2">
    <location>
        <begin position="55"/>
        <end position="76"/>
    </location>
</feature>
<keyword evidence="2" id="KW-0812">Transmembrane</keyword>
<name>A0A5N6BMM0_9ACTN</name>
<dbReference type="AlphaFoldDB" id="A0A5N6BMM0"/>
<reference evidence="3 4" key="1">
    <citation type="submission" date="2019-10" db="EMBL/GenBank/DDBJ databases">
        <title>Nonomuraea sp. nov., isolated from Phyllanthus amarus.</title>
        <authorList>
            <person name="Klykleung N."/>
            <person name="Tanasupawat S."/>
        </authorList>
    </citation>
    <scope>NUCLEOTIDE SEQUENCE [LARGE SCALE GENOMIC DNA]</scope>
    <source>
        <strain evidence="3 4">CR1-09</strain>
    </source>
</reference>
<evidence type="ECO:0000313" key="3">
    <source>
        <dbReference type="EMBL" id="KAB8182307.1"/>
    </source>
</evidence>
<evidence type="ECO:0000313" key="4">
    <source>
        <dbReference type="Proteomes" id="UP000313066"/>
    </source>
</evidence>
<accession>A0A5N6BMM0</accession>
<proteinExistence type="predicted"/>
<keyword evidence="4" id="KW-1185">Reference proteome</keyword>
<dbReference type="Proteomes" id="UP000313066">
    <property type="component" value="Unassembled WGS sequence"/>
</dbReference>
<keyword evidence="2" id="KW-0472">Membrane</keyword>
<gene>
    <name evidence="3" type="ORF">FH610_025705</name>
</gene>
<keyword evidence="2" id="KW-1133">Transmembrane helix</keyword>
<feature type="compositionally biased region" description="Pro residues" evidence="1">
    <location>
        <begin position="37"/>
        <end position="48"/>
    </location>
</feature>
<organism evidence="3 4">
    <name type="scientific">Microbispora catharanthi</name>
    <dbReference type="NCBI Taxonomy" id="1712871"/>
    <lineage>
        <taxon>Bacteria</taxon>
        <taxon>Bacillati</taxon>
        <taxon>Actinomycetota</taxon>
        <taxon>Actinomycetes</taxon>
        <taxon>Streptosporangiales</taxon>
        <taxon>Streptosporangiaceae</taxon>
        <taxon>Microbispora</taxon>
    </lineage>
</organism>
<evidence type="ECO:0000256" key="1">
    <source>
        <dbReference type="SAM" id="MobiDB-lite"/>
    </source>
</evidence>
<dbReference type="RefSeq" id="WP_139577381.1">
    <property type="nucleotide sequence ID" value="NZ_VDMA02000014.1"/>
</dbReference>
<protein>
    <submittedName>
        <fullName evidence="3">Uncharacterized protein</fullName>
    </submittedName>
</protein>
<sequence>MSQPPYDSRGYPDIDSQSRPPYAESDGQPEYQDSGQPPDPAYPRPSTSPPTRRDVSRIILIVLAGLAIAVGSAAVFKDHIQRSVQTHVVEPKTLNGRPKFVDTDFRALADQTAADVKKGIPEATGVFTAYYGDPTSLVMIVGLSAHITAQDAKARQLIAIVADGLKVTNVKPVEPGPLGGVAKCGDASVAGFPSGVCTWADSDTMGMILIYLKSGDQAAAEFVKLRSEIEQRN</sequence>
<comment type="caution">
    <text evidence="3">The sequence shown here is derived from an EMBL/GenBank/DDBJ whole genome shotgun (WGS) entry which is preliminary data.</text>
</comment>